<comment type="similarity">
    <text evidence="1">Belongs to the LytR/CpsA/Psr (LCP) family.</text>
</comment>
<dbReference type="AlphaFoldDB" id="A0A6N9HA66"/>
<feature type="region of interest" description="Disordered" evidence="2">
    <location>
        <begin position="454"/>
        <end position="514"/>
    </location>
</feature>
<dbReference type="NCBIfam" id="TIGR00350">
    <property type="entry name" value="lytR_cpsA_psr"/>
    <property type="match status" value="1"/>
</dbReference>
<dbReference type="Gene3D" id="3.40.630.190">
    <property type="entry name" value="LCP protein"/>
    <property type="match status" value="1"/>
</dbReference>
<dbReference type="InterPro" id="IPR004474">
    <property type="entry name" value="LytR_CpsA_psr"/>
</dbReference>
<feature type="transmembrane region" description="Helical" evidence="3">
    <location>
        <begin position="93"/>
        <end position="112"/>
    </location>
</feature>
<feature type="transmembrane region" description="Helical" evidence="3">
    <location>
        <begin position="60"/>
        <end position="81"/>
    </location>
</feature>
<dbReference type="PANTHER" id="PTHR33392">
    <property type="entry name" value="POLYISOPRENYL-TEICHOIC ACID--PEPTIDOGLYCAN TEICHOIC ACID TRANSFERASE TAGU"/>
    <property type="match status" value="1"/>
</dbReference>
<accession>A0A6N9HA66</accession>
<keyword evidence="6" id="KW-1185">Reference proteome</keyword>
<gene>
    <name evidence="5" type="ORF">GSY69_10685</name>
</gene>
<evidence type="ECO:0000256" key="3">
    <source>
        <dbReference type="SAM" id="Phobius"/>
    </source>
</evidence>
<organism evidence="5 6">
    <name type="scientific">Brevibacterium rongguiense</name>
    <dbReference type="NCBI Taxonomy" id="2695267"/>
    <lineage>
        <taxon>Bacteria</taxon>
        <taxon>Bacillati</taxon>
        <taxon>Actinomycetota</taxon>
        <taxon>Actinomycetes</taxon>
        <taxon>Micrococcales</taxon>
        <taxon>Brevibacteriaceae</taxon>
        <taxon>Brevibacterium</taxon>
    </lineage>
</organism>
<name>A0A6N9HA66_9MICO</name>
<dbReference type="RefSeq" id="WP_160953832.1">
    <property type="nucleotide sequence ID" value="NZ_WWEQ01000051.1"/>
</dbReference>
<dbReference type="PANTHER" id="PTHR33392:SF6">
    <property type="entry name" value="POLYISOPRENYL-TEICHOIC ACID--PEPTIDOGLYCAN TEICHOIC ACID TRANSFERASE TAGU"/>
    <property type="match status" value="1"/>
</dbReference>
<keyword evidence="3" id="KW-0472">Membrane</keyword>
<dbReference type="Proteomes" id="UP000469215">
    <property type="component" value="Unassembled WGS sequence"/>
</dbReference>
<keyword evidence="3" id="KW-0812">Transmembrane</keyword>
<feature type="domain" description="Cell envelope-related transcriptional attenuator" evidence="4">
    <location>
        <begin position="197"/>
        <end position="378"/>
    </location>
</feature>
<evidence type="ECO:0000313" key="5">
    <source>
        <dbReference type="EMBL" id="MYM20414.1"/>
    </source>
</evidence>
<evidence type="ECO:0000256" key="2">
    <source>
        <dbReference type="SAM" id="MobiDB-lite"/>
    </source>
</evidence>
<dbReference type="EMBL" id="WWEQ01000051">
    <property type="protein sequence ID" value="MYM20414.1"/>
    <property type="molecule type" value="Genomic_DNA"/>
</dbReference>
<reference evidence="5 6" key="1">
    <citation type="submission" date="2020-01" db="EMBL/GenBank/DDBJ databases">
        <authorList>
            <person name="Deng T."/>
        </authorList>
    </citation>
    <scope>NUCLEOTIDE SEQUENCE [LARGE SCALE GENOMIC DNA]</scope>
    <source>
        <strain evidence="5 6">5221</strain>
    </source>
</reference>
<evidence type="ECO:0000256" key="1">
    <source>
        <dbReference type="ARBA" id="ARBA00006068"/>
    </source>
</evidence>
<dbReference type="InterPro" id="IPR050922">
    <property type="entry name" value="LytR/CpsA/Psr_CW_biosynth"/>
</dbReference>
<keyword evidence="3" id="KW-1133">Transmembrane helix</keyword>
<evidence type="ECO:0000313" key="6">
    <source>
        <dbReference type="Proteomes" id="UP000469215"/>
    </source>
</evidence>
<feature type="transmembrane region" description="Helical" evidence="3">
    <location>
        <begin position="133"/>
        <end position="152"/>
    </location>
</feature>
<comment type="caution">
    <text evidence="5">The sequence shown here is derived from an EMBL/GenBank/DDBJ whole genome shotgun (WGS) entry which is preliminary data.</text>
</comment>
<proteinExistence type="inferred from homology"/>
<dbReference type="Pfam" id="PF03816">
    <property type="entry name" value="LytR_cpsA_psr"/>
    <property type="match status" value="1"/>
</dbReference>
<protein>
    <submittedName>
        <fullName evidence="5">LytR family transcriptional regulator</fullName>
    </submittedName>
</protein>
<sequence length="514" mass="55049">MEDQPRTGPRRRLQYVDPLRNPRNAPVRQRNLRGWILLLCSALLPGSAQSVLGARRRARLSLTITLGSWALLLGLALWSLFSRRLLLGFGTNPVLIAVLMVWVVIAAANWVLCMLDTVRRIRLVSLGRRTRGGLLAAALVMVLVVCGGTVWGTSMLNSQRALISDVFANGRGVKPVDGRYNIALFGSDAGKGRTGVRPDSLSVVSIDAKTGKSVVIGVPRNLENVPFPDGSEMKKAYPNGFNCGDECLINAVYQAGEQHKKLFSGDVPAGVQATEQALQGVTGLPIQYYAMIDLKGFQQLIDAMGGITLTSKVRVPISSKVNPATGRHGKPLGWIEPGENIHLDGRSALWYARSREFASDYARMVRQRCVQEAMLKQMDPTTLIGRFQDIAKAAPNVVSTDIPEGQVNMFVDLALKAKSQKMDRLNLTPPLITPSRPDIGKIHSLVGDAIAQAESDAQSAGSPLNARPDAYEALAPAGSGQAAAAAPAGAQDVRAASTSSTGKQKDDASICSVS</sequence>
<feature type="compositionally biased region" description="Low complexity" evidence="2">
    <location>
        <begin position="473"/>
        <end position="496"/>
    </location>
</feature>
<evidence type="ECO:0000259" key="4">
    <source>
        <dbReference type="Pfam" id="PF03816"/>
    </source>
</evidence>